<evidence type="ECO:0000256" key="3">
    <source>
        <dbReference type="ARBA" id="ARBA00022692"/>
    </source>
</evidence>
<dbReference type="GO" id="GO:0017004">
    <property type="term" value="P:cytochrome complex assembly"/>
    <property type="evidence" value="ECO:0007669"/>
    <property type="project" value="InterPro"/>
</dbReference>
<comment type="subcellular location">
    <subcellularLocation>
        <location evidence="1">Membrane</location>
        <topology evidence="1">Multi-pass membrane protein</topology>
    </subcellularLocation>
</comment>
<feature type="transmembrane region" description="Helical" evidence="6">
    <location>
        <begin position="187"/>
        <end position="210"/>
    </location>
</feature>
<dbReference type="EMBL" id="CP015079">
    <property type="protein sequence ID" value="ANH39261.1"/>
    <property type="molecule type" value="Genomic_DNA"/>
</dbReference>
<keyword evidence="8" id="KW-1185">Reference proteome</keyword>
<feature type="transmembrane region" description="Helical" evidence="6">
    <location>
        <begin position="21"/>
        <end position="40"/>
    </location>
</feature>
<feature type="transmembrane region" description="Helical" evidence="6">
    <location>
        <begin position="157"/>
        <end position="175"/>
    </location>
</feature>
<dbReference type="KEGG" id="ndk:I601_2845"/>
<evidence type="ECO:0000313" key="7">
    <source>
        <dbReference type="EMBL" id="ANH39261.1"/>
    </source>
</evidence>
<dbReference type="Pfam" id="PF03379">
    <property type="entry name" value="CcmB"/>
    <property type="match status" value="1"/>
</dbReference>
<evidence type="ECO:0000256" key="4">
    <source>
        <dbReference type="ARBA" id="ARBA00022989"/>
    </source>
</evidence>
<evidence type="ECO:0000256" key="6">
    <source>
        <dbReference type="SAM" id="Phobius"/>
    </source>
</evidence>
<feature type="transmembrane region" description="Helical" evidence="6">
    <location>
        <begin position="101"/>
        <end position="121"/>
    </location>
</feature>
<evidence type="ECO:0000256" key="1">
    <source>
        <dbReference type="ARBA" id="ARBA00004141"/>
    </source>
</evidence>
<reference evidence="7 8" key="1">
    <citation type="submission" date="2016-03" db="EMBL/GenBank/DDBJ databases">
        <title>Complete genome sequence of a soil Actinobacterium, Nocardioides dokdonensis FR1436.</title>
        <authorList>
            <person name="Kwon S.-K."/>
            <person name="Kim K."/>
            <person name="Kim J.F."/>
        </authorList>
    </citation>
    <scope>NUCLEOTIDE SEQUENCE [LARGE SCALE GENOMIC DNA]</scope>
    <source>
        <strain evidence="7 8">FR1436</strain>
    </source>
</reference>
<evidence type="ECO:0000256" key="2">
    <source>
        <dbReference type="ARBA" id="ARBA00010544"/>
    </source>
</evidence>
<dbReference type="GO" id="GO:0015232">
    <property type="term" value="F:heme transmembrane transporter activity"/>
    <property type="evidence" value="ECO:0007669"/>
    <property type="project" value="InterPro"/>
</dbReference>
<keyword evidence="5 6" id="KW-0472">Membrane</keyword>
<feature type="transmembrane region" description="Helical" evidence="6">
    <location>
        <begin position="127"/>
        <end position="150"/>
    </location>
</feature>
<protein>
    <submittedName>
        <fullName evidence="7">CcmB protein</fullName>
    </submittedName>
</protein>
<dbReference type="InterPro" id="IPR003544">
    <property type="entry name" value="Cyt_c_biogenesis_CcmB"/>
</dbReference>
<proteinExistence type="inferred from homology"/>
<keyword evidence="3 6" id="KW-0812">Transmembrane</keyword>
<feature type="transmembrane region" description="Helical" evidence="6">
    <location>
        <begin position="46"/>
        <end position="67"/>
    </location>
</feature>
<evidence type="ECO:0000256" key="5">
    <source>
        <dbReference type="ARBA" id="ARBA00023136"/>
    </source>
</evidence>
<sequence length="212" mass="22147">MRTALILVRRELRLEASGREATTTVLPFVLAAVLLAGLAMGPSREVLQSVGPGVTWLVVLFAAPALARSVAAVERDEGAWDTLRGLAPPLALVAGKVGGLWLHYLATWAVAAVLVTIMFPAPMPWPGLVAGPMGTLGLAALTVAFGALLVGARRRTGLLAVLLLPLALPVLLAGVTMGTPGQDHTPWTVLLLAYDLLVLVTVWAVHPALLEE</sequence>
<dbReference type="PRINTS" id="PR01414">
    <property type="entry name" value="CCMBBIOGNSIS"/>
</dbReference>
<dbReference type="STRING" id="1300347.I601_2845"/>
<organism evidence="7 8">
    <name type="scientific">Nocardioides dokdonensis FR1436</name>
    <dbReference type="NCBI Taxonomy" id="1300347"/>
    <lineage>
        <taxon>Bacteria</taxon>
        <taxon>Bacillati</taxon>
        <taxon>Actinomycetota</taxon>
        <taxon>Actinomycetes</taxon>
        <taxon>Propionibacteriales</taxon>
        <taxon>Nocardioidaceae</taxon>
        <taxon>Nocardioides</taxon>
    </lineage>
</organism>
<dbReference type="PATRIC" id="fig|1300347.3.peg.2843"/>
<gene>
    <name evidence="7" type="ORF">I601_2845</name>
</gene>
<dbReference type="RefSeq" id="WP_068110921.1">
    <property type="nucleotide sequence ID" value="NZ_CP015079.1"/>
</dbReference>
<dbReference type="AlphaFoldDB" id="A0A1A9GP60"/>
<keyword evidence="4 6" id="KW-1133">Transmembrane helix</keyword>
<accession>A0A1A9GP60</accession>
<dbReference type="Proteomes" id="UP000077868">
    <property type="component" value="Chromosome"/>
</dbReference>
<name>A0A1A9GP60_9ACTN</name>
<evidence type="ECO:0000313" key="8">
    <source>
        <dbReference type="Proteomes" id="UP000077868"/>
    </source>
</evidence>
<comment type="similarity">
    <text evidence="2">Belongs to the CcmB/CycW/HelB family.</text>
</comment>
<dbReference type="GO" id="GO:0016020">
    <property type="term" value="C:membrane"/>
    <property type="evidence" value="ECO:0007669"/>
    <property type="project" value="UniProtKB-SubCell"/>
</dbReference>